<keyword evidence="2" id="KW-1185">Reference proteome</keyword>
<dbReference type="SUPFAM" id="SSF88946">
    <property type="entry name" value="Sigma2 domain of RNA polymerase sigma factors"/>
    <property type="match status" value="1"/>
</dbReference>
<organism evidence="1 2">
    <name type="scientific">Mucilaginibacter jinjuensis</name>
    <dbReference type="NCBI Taxonomy" id="1176721"/>
    <lineage>
        <taxon>Bacteria</taxon>
        <taxon>Pseudomonadati</taxon>
        <taxon>Bacteroidota</taxon>
        <taxon>Sphingobacteriia</taxon>
        <taxon>Sphingobacteriales</taxon>
        <taxon>Sphingobacteriaceae</taxon>
        <taxon>Mucilaginibacter</taxon>
    </lineage>
</organism>
<dbReference type="Proteomes" id="UP001216139">
    <property type="component" value="Chromosome"/>
</dbReference>
<protein>
    <submittedName>
        <fullName evidence="1">Sigma-70 family RNA polymerase sigma factor</fullName>
    </submittedName>
</protein>
<dbReference type="EMBL" id="CP117167">
    <property type="protein sequence ID" value="WCT11075.1"/>
    <property type="molecule type" value="Genomic_DNA"/>
</dbReference>
<sequence>MEALMISGNTKATREALFIALYQKAFPAAAKYVSKMGGSFDEAKDVFQDALVIYYEKAVSNQIAIHVNEKAYLLGITKNLWMQKYREDRPNVPFDSADIDTAFEDANEPATEKLMHYLETAGQKCMELLKSFYYDNLPVKKLADLFGYTSTHSATVQKYKCLEKVRDTVKQKSLTYEDFLK</sequence>
<reference evidence="1 2" key="1">
    <citation type="submission" date="2023-02" db="EMBL/GenBank/DDBJ databases">
        <title>Genome sequence of Mucilaginibacter jinjuensis strain KACC 16571.</title>
        <authorList>
            <person name="Kim S."/>
            <person name="Heo J."/>
            <person name="Kwon S.-W."/>
        </authorList>
    </citation>
    <scope>NUCLEOTIDE SEQUENCE [LARGE SCALE GENOMIC DNA]</scope>
    <source>
        <strain evidence="1 2">KACC 16571</strain>
    </source>
</reference>
<accession>A0ABY7T3P0</accession>
<evidence type="ECO:0000313" key="2">
    <source>
        <dbReference type="Proteomes" id="UP001216139"/>
    </source>
</evidence>
<dbReference type="RefSeq" id="WP_273629264.1">
    <property type="nucleotide sequence ID" value="NZ_CP117167.1"/>
</dbReference>
<evidence type="ECO:0000313" key="1">
    <source>
        <dbReference type="EMBL" id="WCT11075.1"/>
    </source>
</evidence>
<gene>
    <name evidence="1" type="ORF">PQO05_20255</name>
</gene>
<dbReference type="InterPro" id="IPR013325">
    <property type="entry name" value="RNA_pol_sigma_r2"/>
</dbReference>
<dbReference type="Gene3D" id="1.10.1740.10">
    <property type="match status" value="1"/>
</dbReference>
<proteinExistence type="predicted"/>
<name>A0ABY7T3P0_9SPHI</name>